<evidence type="ECO:0000259" key="4">
    <source>
        <dbReference type="PROSITE" id="PS51387"/>
    </source>
</evidence>
<protein>
    <submittedName>
        <fullName evidence="5">FAD-binding oxidoreductase</fullName>
    </submittedName>
</protein>
<dbReference type="RefSeq" id="WP_379875429.1">
    <property type="nucleotide sequence ID" value="NZ_JBHUIP010000004.1"/>
</dbReference>
<dbReference type="PANTHER" id="PTHR43716:SF2">
    <property type="entry name" value="BLL6224 PROTEIN"/>
    <property type="match status" value="1"/>
</dbReference>
<dbReference type="InterPro" id="IPR016164">
    <property type="entry name" value="FAD-linked_Oxase-like_C"/>
</dbReference>
<organism evidence="5 6">
    <name type="scientific">Lacibacterium aquatile</name>
    <dbReference type="NCBI Taxonomy" id="1168082"/>
    <lineage>
        <taxon>Bacteria</taxon>
        <taxon>Pseudomonadati</taxon>
        <taxon>Pseudomonadota</taxon>
        <taxon>Alphaproteobacteria</taxon>
        <taxon>Rhodospirillales</taxon>
        <taxon>Rhodospirillaceae</taxon>
    </lineage>
</organism>
<evidence type="ECO:0000313" key="6">
    <source>
        <dbReference type="Proteomes" id="UP001597295"/>
    </source>
</evidence>
<dbReference type="InterPro" id="IPR051264">
    <property type="entry name" value="FAD-oxidored/transferase_4"/>
</dbReference>
<accession>A0ABW5DMU7</accession>
<dbReference type="InterPro" id="IPR016166">
    <property type="entry name" value="FAD-bd_PCMH"/>
</dbReference>
<dbReference type="SUPFAM" id="SSF55103">
    <property type="entry name" value="FAD-linked oxidases, C-terminal domain"/>
    <property type="match status" value="1"/>
</dbReference>
<dbReference type="Pfam" id="PF01565">
    <property type="entry name" value="FAD_binding_4"/>
    <property type="match status" value="1"/>
</dbReference>
<dbReference type="Gene3D" id="3.30.43.10">
    <property type="entry name" value="Uridine Diphospho-n-acetylenolpyruvylglucosamine Reductase, domain 2"/>
    <property type="match status" value="1"/>
</dbReference>
<evidence type="ECO:0000256" key="2">
    <source>
        <dbReference type="ARBA" id="ARBA00022630"/>
    </source>
</evidence>
<dbReference type="PROSITE" id="PS51387">
    <property type="entry name" value="FAD_PCMH"/>
    <property type="match status" value="1"/>
</dbReference>
<dbReference type="InterPro" id="IPR016171">
    <property type="entry name" value="Vanillyl_alc_oxidase_C-sub2"/>
</dbReference>
<sequence length="470" mass="49935">MIDSAFIARLTELLGPKGVLTDTNDLEPHLKEWRGLYRGGARVVAKPASTAEVSAVLKLCNDAGVPVVPQGGNTGLVGGAVAPEGSLILALGRMNRIRAIDPVAHTMTVDAGCILADIQTAAEAHDRLFPLSLAAEGTCQIGGNISTNAGGTAVLRYGNTRDLVLGVEVVLPDGQTLEGLRPLRKDNTGYDLKNLFIGAEGTLGIITGAVLKLYPRPRDVATAFVAVPDAQASVDLLSLARGQSGDTVTTFELMNRLSVEMVFRHVPGCSDPLSEVSPWYVLIELSSPRDGGGLTAALEEILGGAMESGLVTDAAIAQNEAQGAALWRLREEISDAQKFEGGSIKHDISVAIADVPAFMTEATEAVLALMPGIRPVSFGHVGDGNIHFNLSQPTEMDKQVFLDRWAEVAHEVHEIVHRFGGSFSAEHGIGQLKVGDLEYYKSPVELEIMRRVKRALDPKNLLNPGKVVIP</sequence>
<reference evidence="6" key="1">
    <citation type="journal article" date="2019" name="Int. J. Syst. Evol. Microbiol.">
        <title>The Global Catalogue of Microorganisms (GCM) 10K type strain sequencing project: providing services to taxonomists for standard genome sequencing and annotation.</title>
        <authorList>
            <consortium name="The Broad Institute Genomics Platform"/>
            <consortium name="The Broad Institute Genome Sequencing Center for Infectious Disease"/>
            <person name="Wu L."/>
            <person name="Ma J."/>
        </authorList>
    </citation>
    <scope>NUCLEOTIDE SEQUENCE [LARGE SCALE GENOMIC DNA]</scope>
    <source>
        <strain evidence="6">CGMCC 1.19062</strain>
    </source>
</reference>
<dbReference type="Pfam" id="PF02913">
    <property type="entry name" value="FAD-oxidase_C"/>
    <property type="match status" value="1"/>
</dbReference>
<dbReference type="InterPro" id="IPR036318">
    <property type="entry name" value="FAD-bd_PCMH-like_sf"/>
</dbReference>
<dbReference type="InterPro" id="IPR016167">
    <property type="entry name" value="FAD-bd_PCMH_sub1"/>
</dbReference>
<keyword evidence="3" id="KW-0274">FAD</keyword>
<dbReference type="Gene3D" id="3.30.70.2740">
    <property type="match status" value="1"/>
</dbReference>
<keyword evidence="2" id="KW-0285">Flavoprotein</keyword>
<dbReference type="PANTHER" id="PTHR43716">
    <property type="entry name" value="D-2-HYDROXYGLUTARATE DEHYDROGENASE, MITOCHONDRIAL"/>
    <property type="match status" value="1"/>
</dbReference>
<gene>
    <name evidence="5" type="ORF">ACFSM5_06170</name>
</gene>
<comment type="caution">
    <text evidence="5">The sequence shown here is derived from an EMBL/GenBank/DDBJ whole genome shotgun (WGS) entry which is preliminary data.</text>
</comment>
<dbReference type="SUPFAM" id="SSF56176">
    <property type="entry name" value="FAD-binding/transporter-associated domain-like"/>
    <property type="match status" value="1"/>
</dbReference>
<dbReference type="Gene3D" id="3.30.465.10">
    <property type="match status" value="1"/>
</dbReference>
<evidence type="ECO:0000256" key="3">
    <source>
        <dbReference type="ARBA" id="ARBA00022827"/>
    </source>
</evidence>
<dbReference type="InterPro" id="IPR016169">
    <property type="entry name" value="FAD-bd_PCMH_sub2"/>
</dbReference>
<proteinExistence type="inferred from homology"/>
<keyword evidence="6" id="KW-1185">Reference proteome</keyword>
<feature type="domain" description="FAD-binding PCMH-type" evidence="4">
    <location>
        <begin position="37"/>
        <end position="216"/>
    </location>
</feature>
<dbReference type="Gene3D" id="3.30.70.2190">
    <property type="match status" value="1"/>
</dbReference>
<dbReference type="InterPro" id="IPR006094">
    <property type="entry name" value="Oxid_FAD_bind_N"/>
</dbReference>
<dbReference type="InterPro" id="IPR004113">
    <property type="entry name" value="FAD-bd_oxidored_4_C"/>
</dbReference>
<comment type="similarity">
    <text evidence="1">Belongs to the FAD-binding oxidoreductase/transferase type 4 family.</text>
</comment>
<evidence type="ECO:0000256" key="1">
    <source>
        <dbReference type="ARBA" id="ARBA00008000"/>
    </source>
</evidence>
<dbReference type="EMBL" id="JBHUIP010000004">
    <property type="protein sequence ID" value="MFD2262468.1"/>
    <property type="molecule type" value="Genomic_DNA"/>
</dbReference>
<evidence type="ECO:0000313" key="5">
    <source>
        <dbReference type="EMBL" id="MFD2262468.1"/>
    </source>
</evidence>
<dbReference type="Proteomes" id="UP001597295">
    <property type="component" value="Unassembled WGS sequence"/>
</dbReference>
<name>A0ABW5DMU7_9PROT</name>
<dbReference type="Gene3D" id="1.10.45.10">
    <property type="entry name" value="Vanillyl-alcohol Oxidase, Chain A, domain 4"/>
    <property type="match status" value="1"/>
</dbReference>